<evidence type="ECO:0000256" key="3">
    <source>
        <dbReference type="ARBA" id="ARBA00023159"/>
    </source>
</evidence>
<protein>
    <submittedName>
        <fullName evidence="6">AraC-like DNA-binding protein</fullName>
    </submittedName>
</protein>
<dbReference type="PROSITE" id="PS00041">
    <property type="entry name" value="HTH_ARAC_FAMILY_1"/>
    <property type="match status" value="1"/>
</dbReference>
<evidence type="ECO:0000259" key="5">
    <source>
        <dbReference type="PROSITE" id="PS01124"/>
    </source>
</evidence>
<sequence>MIGSIVLPSQNLETPNFEALRSETPLLQPAAESSQRMDPLSEVLALLKPQSLYSGGFVVPDDMAIHFPKHQGVKCYAMLAGQCWLLVEEVPEPVLLKAGDCFLLPRGLSFQLTADLSLEPVHYTLALARLSKAKDLPEIPEEAQYMAGGFFRFTGSHAEMLLHSLPPIVHIRRESDKAAMRWSLERLREELRDPQPGGSLIAQQLAYMMLIQALRLHLADAASAGPGWLSALSDKHMSIAITSMHNDPGYPWTLQLLAERVGMSRSVFSLRFRQTVGATPMEYLLRWRMFLAADRLKNSSDGLSTIAQSLGYESESAFGKAFRRMMGYSPRQYSRSSVPCAITPTNSAEDHEQELVVTG</sequence>
<dbReference type="InterPro" id="IPR018060">
    <property type="entry name" value="HTH_AraC"/>
</dbReference>
<dbReference type="GO" id="GO:0003700">
    <property type="term" value="F:DNA-binding transcription factor activity"/>
    <property type="evidence" value="ECO:0007669"/>
    <property type="project" value="InterPro"/>
</dbReference>
<reference evidence="6 7" key="1">
    <citation type="submission" date="2020-07" db="EMBL/GenBank/DDBJ databases">
        <title>Genomic Encyclopedia of Type Strains, Phase IV (KMG-V): Genome sequencing to study the core and pangenomes of soil and plant-associated prokaryotes.</title>
        <authorList>
            <person name="Whitman W."/>
        </authorList>
    </citation>
    <scope>NUCLEOTIDE SEQUENCE [LARGE SCALE GENOMIC DNA]</scope>
    <source>
        <strain evidence="6 7">M8UP22</strain>
    </source>
</reference>
<dbReference type="InterPro" id="IPR020449">
    <property type="entry name" value="Tscrpt_reg_AraC-type_HTH"/>
</dbReference>
<evidence type="ECO:0000256" key="4">
    <source>
        <dbReference type="ARBA" id="ARBA00023163"/>
    </source>
</evidence>
<dbReference type="EMBL" id="JACCCU010000002">
    <property type="protein sequence ID" value="NYF91256.1"/>
    <property type="molecule type" value="Genomic_DNA"/>
</dbReference>
<evidence type="ECO:0000256" key="2">
    <source>
        <dbReference type="ARBA" id="ARBA00023125"/>
    </source>
</evidence>
<gene>
    <name evidence="6" type="ORF">HDF08_003358</name>
</gene>
<keyword evidence="2" id="KW-0238">DNA-binding</keyword>
<dbReference type="SUPFAM" id="SSF46689">
    <property type="entry name" value="Homeodomain-like"/>
    <property type="match status" value="2"/>
</dbReference>
<feature type="domain" description="HTH araC/xylS-type" evidence="5">
    <location>
        <begin position="238"/>
        <end position="336"/>
    </location>
</feature>
<evidence type="ECO:0000313" key="7">
    <source>
        <dbReference type="Proteomes" id="UP000564385"/>
    </source>
</evidence>
<keyword evidence="1" id="KW-0805">Transcription regulation</keyword>
<proteinExistence type="predicted"/>
<dbReference type="Proteomes" id="UP000564385">
    <property type="component" value="Unassembled WGS sequence"/>
</dbReference>
<name>A0A852VNU0_9BACT</name>
<dbReference type="PANTHER" id="PTHR46796:SF7">
    <property type="entry name" value="ARAC FAMILY TRANSCRIPTIONAL REGULATOR"/>
    <property type="match status" value="1"/>
</dbReference>
<evidence type="ECO:0000313" key="6">
    <source>
        <dbReference type="EMBL" id="NYF91256.1"/>
    </source>
</evidence>
<dbReference type="Pfam" id="PF12852">
    <property type="entry name" value="Cupin_6"/>
    <property type="match status" value="1"/>
</dbReference>
<accession>A0A852VNU0</accession>
<dbReference type="Pfam" id="PF12833">
    <property type="entry name" value="HTH_18"/>
    <property type="match status" value="1"/>
</dbReference>
<dbReference type="PANTHER" id="PTHR46796">
    <property type="entry name" value="HTH-TYPE TRANSCRIPTIONAL ACTIVATOR RHAS-RELATED"/>
    <property type="match status" value="1"/>
</dbReference>
<dbReference type="Gene3D" id="1.10.10.60">
    <property type="entry name" value="Homeodomain-like"/>
    <property type="match status" value="2"/>
</dbReference>
<comment type="caution">
    <text evidence="6">The sequence shown here is derived from an EMBL/GenBank/DDBJ whole genome shotgun (WGS) entry which is preliminary data.</text>
</comment>
<dbReference type="AlphaFoldDB" id="A0A852VNU0"/>
<dbReference type="PROSITE" id="PS01124">
    <property type="entry name" value="HTH_ARAC_FAMILY_2"/>
    <property type="match status" value="1"/>
</dbReference>
<dbReference type="InterPro" id="IPR037923">
    <property type="entry name" value="HTH-like"/>
</dbReference>
<evidence type="ECO:0000256" key="1">
    <source>
        <dbReference type="ARBA" id="ARBA00023015"/>
    </source>
</evidence>
<dbReference type="GO" id="GO:0043565">
    <property type="term" value="F:sequence-specific DNA binding"/>
    <property type="evidence" value="ECO:0007669"/>
    <property type="project" value="InterPro"/>
</dbReference>
<keyword evidence="4" id="KW-0804">Transcription</keyword>
<keyword evidence="3" id="KW-0010">Activator</keyword>
<dbReference type="InterPro" id="IPR018062">
    <property type="entry name" value="HTH_AraC-typ_CS"/>
</dbReference>
<dbReference type="InterPro" id="IPR050204">
    <property type="entry name" value="AraC_XylS_family_regulators"/>
</dbReference>
<organism evidence="6 7">
    <name type="scientific">Tunturiibacter lichenicola</name>
    <dbReference type="NCBI Taxonomy" id="2051959"/>
    <lineage>
        <taxon>Bacteria</taxon>
        <taxon>Pseudomonadati</taxon>
        <taxon>Acidobacteriota</taxon>
        <taxon>Terriglobia</taxon>
        <taxon>Terriglobales</taxon>
        <taxon>Acidobacteriaceae</taxon>
        <taxon>Tunturiibacter</taxon>
    </lineage>
</organism>
<dbReference type="InterPro" id="IPR032783">
    <property type="entry name" value="AraC_lig"/>
</dbReference>
<dbReference type="SUPFAM" id="SSF51215">
    <property type="entry name" value="Regulatory protein AraC"/>
    <property type="match status" value="1"/>
</dbReference>
<dbReference type="InterPro" id="IPR009057">
    <property type="entry name" value="Homeodomain-like_sf"/>
</dbReference>
<dbReference type="SMART" id="SM00342">
    <property type="entry name" value="HTH_ARAC"/>
    <property type="match status" value="1"/>
</dbReference>
<dbReference type="PRINTS" id="PR00032">
    <property type="entry name" value="HTHARAC"/>
</dbReference>